<keyword evidence="2" id="KW-0732">Signal</keyword>
<evidence type="ECO:0000313" key="4">
    <source>
        <dbReference type="EMBL" id="CUH54163.1"/>
    </source>
</evidence>
<sequence>MKLSRFLAIGVIAASTGLGVAHAQSINARQTPAEFPPASFKGKQFVDSRGCVYIRAGVDGATTWVPRVTRDRKVICGFKPTFDAAARTAPAAAPKRDKNVVQIQPAASESTAAAATSAPAPQKTQPKTVKKTSAPTAKKVATPAAATAPVVTTAALKPPKKVVKQKRGEPLYTTPTAVRPTTNAKVIAPAAAPVAAPTTTTPVKTAPKAAVAPTATKPRRTSTQAPRASGIVSPCREGITTYKGSPVRCGPQAQSPVTPGTGRPTATPPQMRFDKNSSLRRPAVGTVVKVSELAEVAPDVRVVPLHVYENNLTNQVDSRVREGYRRAFEDGRLSETRAQMTVAGIAQTEAIWTNTVPRRLIQRTVDDAASPVARAATSDDVIAPTAVATKSEPVTKSLRLAGTPYVQVGTFGDAAQAQAAAKKIRRMGLPVRIGKYSQNGATQRIVLAGPFAAEDNASAALSKARGAGFGGAFLRQ</sequence>
<organism evidence="4 5">
    <name type="scientific">Shimia marina</name>
    <dbReference type="NCBI Taxonomy" id="321267"/>
    <lineage>
        <taxon>Bacteria</taxon>
        <taxon>Pseudomonadati</taxon>
        <taxon>Pseudomonadota</taxon>
        <taxon>Alphaproteobacteria</taxon>
        <taxon>Rhodobacterales</taxon>
        <taxon>Roseobacteraceae</taxon>
    </lineage>
</organism>
<dbReference type="SUPFAM" id="SSF110997">
    <property type="entry name" value="Sporulation related repeat"/>
    <property type="match status" value="1"/>
</dbReference>
<dbReference type="AlphaFoldDB" id="A0A0P1EUA6"/>
<evidence type="ECO:0000313" key="5">
    <source>
        <dbReference type="Proteomes" id="UP000054823"/>
    </source>
</evidence>
<feature type="compositionally biased region" description="Low complexity" evidence="1">
    <location>
        <begin position="104"/>
        <end position="137"/>
    </location>
</feature>
<dbReference type="Proteomes" id="UP000054823">
    <property type="component" value="Unassembled WGS sequence"/>
</dbReference>
<keyword evidence="5" id="KW-1185">Reference proteome</keyword>
<dbReference type="InterPro" id="IPR036680">
    <property type="entry name" value="SPOR-like_sf"/>
</dbReference>
<feature type="signal peptide" evidence="2">
    <location>
        <begin position="1"/>
        <end position="23"/>
    </location>
</feature>
<evidence type="ECO:0000259" key="3">
    <source>
        <dbReference type="PROSITE" id="PS51724"/>
    </source>
</evidence>
<dbReference type="GO" id="GO:0042834">
    <property type="term" value="F:peptidoglycan binding"/>
    <property type="evidence" value="ECO:0007669"/>
    <property type="project" value="InterPro"/>
</dbReference>
<gene>
    <name evidence="4" type="ORF">SHM7688_03633</name>
</gene>
<dbReference type="InterPro" id="IPR007730">
    <property type="entry name" value="SPOR-like_dom"/>
</dbReference>
<dbReference type="RefSeq" id="WP_058241315.1">
    <property type="nucleotide sequence ID" value="NZ_CYPW01000040.1"/>
</dbReference>
<evidence type="ECO:0000256" key="2">
    <source>
        <dbReference type="SAM" id="SignalP"/>
    </source>
</evidence>
<dbReference type="Pfam" id="PF05036">
    <property type="entry name" value="SPOR"/>
    <property type="match status" value="1"/>
</dbReference>
<evidence type="ECO:0000256" key="1">
    <source>
        <dbReference type="SAM" id="MobiDB-lite"/>
    </source>
</evidence>
<feature type="compositionally biased region" description="Low complexity" evidence="1">
    <location>
        <begin position="198"/>
        <end position="216"/>
    </location>
</feature>
<dbReference type="STRING" id="321267.SHM7688_03633"/>
<feature type="compositionally biased region" description="Low complexity" evidence="1">
    <location>
        <begin position="256"/>
        <end position="269"/>
    </location>
</feature>
<feature type="domain" description="SPOR" evidence="3">
    <location>
        <begin position="398"/>
        <end position="476"/>
    </location>
</feature>
<feature type="chain" id="PRO_5006061922" evidence="2">
    <location>
        <begin position="24"/>
        <end position="476"/>
    </location>
</feature>
<proteinExistence type="predicted"/>
<name>A0A0P1EUA6_9RHOB</name>
<dbReference type="PROSITE" id="PS51724">
    <property type="entry name" value="SPOR"/>
    <property type="match status" value="1"/>
</dbReference>
<feature type="region of interest" description="Disordered" evidence="1">
    <location>
        <begin position="88"/>
        <end position="137"/>
    </location>
</feature>
<dbReference type="OrthoDB" id="7843142at2"/>
<feature type="region of interest" description="Disordered" evidence="1">
    <location>
        <begin position="198"/>
        <end position="230"/>
    </location>
</feature>
<reference evidence="4 5" key="1">
    <citation type="submission" date="2015-09" db="EMBL/GenBank/DDBJ databases">
        <authorList>
            <consortium name="Swine Surveillance"/>
        </authorList>
    </citation>
    <scope>NUCLEOTIDE SEQUENCE [LARGE SCALE GENOMIC DNA]</scope>
    <source>
        <strain evidence="4 5">CECT 7688</strain>
    </source>
</reference>
<protein>
    <submittedName>
        <fullName evidence="4">Sporulation related domain protein</fullName>
    </submittedName>
</protein>
<accession>A0A0P1EUA6</accession>
<feature type="region of interest" description="Disordered" evidence="1">
    <location>
        <begin position="242"/>
        <end position="276"/>
    </location>
</feature>
<dbReference type="EMBL" id="CYPW01000040">
    <property type="protein sequence ID" value="CUH54163.1"/>
    <property type="molecule type" value="Genomic_DNA"/>
</dbReference>
<dbReference type="Gene3D" id="3.30.70.1070">
    <property type="entry name" value="Sporulation related repeat"/>
    <property type="match status" value="1"/>
</dbReference>